<accession>A0AAD3HI00</accession>
<dbReference type="PANTHER" id="PTHR44329:SF140">
    <property type="entry name" value="INACTIVE PROTEIN TYROSINE KINASE PTKL"/>
    <property type="match status" value="1"/>
</dbReference>
<protein>
    <recommendedName>
        <fullName evidence="10">Protein kinase domain-containing protein</fullName>
    </recommendedName>
</protein>
<dbReference type="Gene3D" id="1.25.40.20">
    <property type="entry name" value="Ankyrin repeat-containing domain"/>
    <property type="match status" value="1"/>
</dbReference>
<dbReference type="InterPro" id="IPR017441">
    <property type="entry name" value="Protein_kinase_ATP_BS"/>
</dbReference>
<dbReference type="InterPro" id="IPR036770">
    <property type="entry name" value="Ankyrin_rpt-contain_sf"/>
</dbReference>
<dbReference type="SMART" id="SM00248">
    <property type="entry name" value="ANK"/>
    <property type="match status" value="2"/>
</dbReference>
<sequence length="515" mass="57455">MNGGNSRPVSPGGGVSPSSVRLSENASEISGLSAVNGADERRVTGHQAPPAGMQASARDMYSIHGEQAARRRAIAELIFFAGVNDLRRCRQIAVTWNIKVKEPAVMDYDRRTPLHVSAAEGAYSVVEWLVHEGADVNSLDRHGRTPLEEAARNDHGEVVRLLIQNGGNVFEDGKLVPLDQSKLRGIVNTRRMMMSELGWEPEWEVNPRELQLVERIGSGEFGDVYKAKWHGSYVAAKLLKRSDEIAIGDFRTEIAILRKIHHPNCTQFLGACTKQKPYIVITELMACSLADAFQRTFYTPSVRRQVEIALDFARGMAYLHSRRQPIVHRDLKPANLMIAGNLHADTEQLYLDSGVIKVADFGLSKSLVPVERHGGLVGAQDINVTYKLTGETGSYRYMAPECFRHEPYNLKVDVYSFAMIIFQLFEATQPFAGHDPVEAARNAAMLSARPGFPPRNKLSKTELEMRRLIEDCWAADAEKRPTFEEIIQRLEAQLATLPKHQHFEKDAACTGCNLQ</sequence>
<dbReference type="PIRSF" id="PIRSF000654">
    <property type="entry name" value="Integrin-linked_kinase"/>
    <property type="match status" value="1"/>
</dbReference>
<evidence type="ECO:0000256" key="9">
    <source>
        <dbReference type="SAM" id="MobiDB-lite"/>
    </source>
</evidence>
<dbReference type="Pfam" id="PF12796">
    <property type="entry name" value="Ank_2"/>
    <property type="match status" value="1"/>
</dbReference>
<dbReference type="EMBL" id="BMAR01000001">
    <property type="protein sequence ID" value="GFR41271.1"/>
    <property type="molecule type" value="Genomic_DNA"/>
</dbReference>
<dbReference type="Gene3D" id="1.10.510.10">
    <property type="entry name" value="Transferase(Phosphotransferase) domain 1"/>
    <property type="match status" value="1"/>
</dbReference>
<evidence type="ECO:0000256" key="7">
    <source>
        <dbReference type="PROSITE-ProRule" id="PRU00023"/>
    </source>
</evidence>
<evidence type="ECO:0000256" key="1">
    <source>
        <dbReference type="ARBA" id="ARBA00005843"/>
    </source>
</evidence>
<evidence type="ECO:0000256" key="8">
    <source>
        <dbReference type="PROSITE-ProRule" id="PRU10141"/>
    </source>
</evidence>
<dbReference type="FunFam" id="3.30.200.20:FF:001447">
    <property type="entry name" value="Predicted protein"/>
    <property type="match status" value="1"/>
</dbReference>
<dbReference type="Gene3D" id="3.30.200.20">
    <property type="entry name" value="Phosphorylase Kinase, domain 1"/>
    <property type="match status" value="1"/>
</dbReference>
<dbReference type="CDD" id="cd13999">
    <property type="entry name" value="STKc_MAP3K-like"/>
    <property type="match status" value="1"/>
</dbReference>
<dbReference type="Proteomes" id="UP001054857">
    <property type="component" value="Unassembled WGS sequence"/>
</dbReference>
<dbReference type="InterPro" id="IPR051681">
    <property type="entry name" value="Ser/Thr_Kinases-Pseudokinases"/>
</dbReference>
<evidence type="ECO:0000313" key="12">
    <source>
        <dbReference type="Proteomes" id="UP001054857"/>
    </source>
</evidence>
<reference evidence="11 12" key="1">
    <citation type="journal article" date="2021" name="Sci. Rep.">
        <title>Genome sequencing of the multicellular alga Astrephomene provides insights into convergent evolution of germ-soma differentiation.</title>
        <authorList>
            <person name="Yamashita S."/>
            <person name="Yamamoto K."/>
            <person name="Matsuzaki R."/>
            <person name="Suzuki S."/>
            <person name="Yamaguchi H."/>
            <person name="Hirooka S."/>
            <person name="Minakuchi Y."/>
            <person name="Miyagishima S."/>
            <person name="Kawachi M."/>
            <person name="Toyoda A."/>
            <person name="Nozaki H."/>
        </authorList>
    </citation>
    <scope>NUCLEOTIDE SEQUENCE [LARGE SCALE GENOMIC DNA]</scope>
    <source>
        <strain evidence="11 12">NIES-4017</strain>
    </source>
</reference>
<dbReference type="SMART" id="SM00220">
    <property type="entry name" value="S_TKc"/>
    <property type="match status" value="1"/>
</dbReference>
<comment type="similarity">
    <text evidence="1">Belongs to the protein kinase superfamily. TKL Ser/Thr protein kinase family.</text>
</comment>
<keyword evidence="2" id="KW-0723">Serine/threonine-protein kinase</keyword>
<dbReference type="PROSITE" id="PS50011">
    <property type="entry name" value="PROTEIN_KINASE_DOM"/>
    <property type="match status" value="1"/>
</dbReference>
<keyword evidence="12" id="KW-1185">Reference proteome</keyword>
<evidence type="ECO:0000256" key="3">
    <source>
        <dbReference type="ARBA" id="ARBA00022679"/>
    </source>
</evidence>
<evidence type="ECO:0000256" key="5">
    <source>
        <dbReference type="ARBA" id="ARBA00022777"/>
    </source>
</evidence>
<gene>
    <name evidence="11" type="ORF">Agub_g1946</name>
</gene>
<evidence type="ECO:0000259" key="10">
    <source>
        <dbReference type="PROSITE" id="PS50011"/>
    </source>
</evidence>
<name>A0AAD3HI00_9CHLO</name>
<feature type="region of interest" description="Disordered" evidence="9">
    <location>
        <begin position="1"/>
        <end position="56"/>
    </location>
</feature>
<dbReference type="InterPro" id="IPR011009">
    <property type="entry name" value="Kinase-like_dom_sf"/>
</dbReference>
<keyword evidence="7" id="KW-0040">ANK repeat</keyword>
<dbReference type="PANTHER" id="PTHR44329">
    <property type="entry name" value="SERINE/THREONINE-PROTEIN KINASE TNNI3K-RELATED"/>
    <property type="match status" value="1"/>
</dbReference>
<dbReference type="Pfam" id="PF07714">
    <property type="entry name" value="PK_Tyr_Ser-Thr"/>
    <property type="match status" value="1"/>
</dbReference>
<dbReference type="PROSITE" id="PS50297">
    <property type="entry name" value="ANK_REP_REGION"/>
    <property type="match status" value="2"/>
</dbReference>
<proteinExistence type="inferred from homology"/>
<evidence type="ECO:0000256" key="2">
    <source>
        <dbReference type="ARBA" id="ARBA00022527"/>
    </source>
</evidence>
<dbReference type="PROSITE" id="PS50088">
    <property type="entry name" value="ANK_REPEAT"/>
    <property type="match status" value="2"/>
</dbReference>
<dbReference type="GO" id="GO:0004674">
    <property type="term" value="F:protein serine/threonine kinase activity"/>
    <property type="evidence" value="ECO:0007669"/>
    <property type="project" value="TreeGrafter"/>
</dbReference>
<organism evidence="11 12">
    <name type="scientific">Astrephomene gubernaculifera</name>
    <dbReference type="NCBI Taxonomy" id="47775"/>
    <lineage>
        <taxon>Eukaryota</taxon>
        <taxon>Viridiplantae</taxon>
        <taxon>Chlorophyta</taxon>
        <taxon>core chlorophytes</taxon>
        <taxon>Chlorophyceae</taxon>
        <taxon>CS clade</taxon>
        <taxon>Chlamydomonadales</taxon>
        <taxon>Astrephomenaceae</taxon>
        <taxon>Astrephomene</taxon>
    </lineage>
</organism>
<evidence type="ECO:0000313" key="11">
    <source>
        <dbReference type="EMBL" id="GFR41271.1"/>
    </source>
</evidence>
<dbReference type="GO" id="GO:0005524">
    <property type="term" value="F:ATP binding"/>
    <property type="evidence" value="ECO:0007669"/>
    <property type="project" value="UniProtKB-UniRule"/>
</dbReference>
<keyword evidence="3" id="KW-0808">Transferase</keyword>
<dbReference type="PROSITE" id="PS00108">
    <property type="entry name" value="PROTEIN_KINASE_ST"/>
    <property type="match status" value="1"/>
</dbReference>
<feature type="domain" description="Protein kinase" evidence="10">
    <location>
        <begin position="210"/>
        <end position="503"/>
    </location>
</feature>
<comment type="caution">
    <text evidence="11">The sequence shown here is derived from an EMBL/GenBank/DDBJ whole genome shotgun (WGS) entry which is preliminary data.</text>
</comment>
<feature type="binding site" evidence="8">
    <location>
        <position position="237"/>
    </location>
    <ligand>
        <name>ATP</name>
        <dbReference type="ChEBI" id="CHEBI:30616"/>
    </ligand>
</feature>
<dbReference type="SUPFAM" id="SSF48403">
    <property type="entry name" value="Ankyrin repeat"/>
    <property type="match status" value="1"/>
</dbReference>
<dbReference type="AlphaFoldDB" id="A0AAD3HI00"/>
<dbReference type="InterPro" id="IPR001245">
    <property type="entry name" value="Ser-Thr/Tyr_kinase_cat_dom"/>
</dbReference>
<dbReference type="PROSITE" id="PS00107">
    <property type="entry name" value="PROTEIN_KINASE_ATP"/>
    <property type="match status" value="1"/>
</dbReference>
<dbReference type="InterPro" id="IPR008271">
    <property type="entry name" value="Ser/Thr_kinase_AS"/>
</dbReference>
<evidence type="ECO:0000256" key="4">
    <source>
        <dbReference type="ARBA" id="ARBA00022741"/>
    </source>
</evidence>
<keyword evidence="6 8" id="KW-0067">ATP-binding</keyword>
<dbReference type="InterPro" id="IPR000719">
    <property type="entry name" value="Prot_kinase_dom"/>
</dbReference>
<feature type="compositionally biased region" description="Low complexity" evidence="9">
    <location>
        <begin position="1"/>
        <end position="21"/>
    </location>
</feature>
<dbReference type="FunFam" id="1.10.510.10:FF:001660">
    <property type="entry name" value="Predicted protein"/>
    <property type="match status" value="1"/>
</dbReference>
<feature type="repeat" description="ANK" evidence="7">
    <location>
        <begin position="142"/>
        <end position="174"/>
    </location>
</feature>
<keyword evidence="4 8" id="KW-0547">Nucleotide-binding</keyword>
<feature type="repeat" description="ANK" evidence="7">
    <location>
        <begin position="109"/>
        <end position="141"/>
    </location>
</feature>
<dbReference type="SUPFAM" id="SSF56112">
    <property type="entry name" value="Protein kinase-like (PK-like)"/>
    <property type="match status" value="1"/>
</dbReference>
<evidence type="ECO:0000256" key="6">
    <source>
        <dbReference type="ARBA" id="ARBA00022840"/>
    </source>
</evidence>
<keyword evidence="5" id="KW-0418">Kinase</keyword>
<dbReference type="InterPro" id="IPR002110">
    <property type="entry name" value="Ankyrin_rpt"/>
</dbReference>